<keyword evidence="2" id="KW-1185">Reference proteome</keyword>
<gene>
    <name evidence="1" type="ORF">DAPPUDRAFT_278240</name>
</gene>
<protein>
    <submittedName>
        <fullName evidence="1">Uncharacterized protein</fullName>
    </submittedName>
</protein>
<evidence type="ECO:0000313" key="1">
    <source>
        <dbReference type="EMBL" id="EFX60285.1"/>
    </source>
</evidence>
<dbReference type="HOGENOM" id="CLU_2099282_0_0_1"/>
<organism evidence="1 2">
    <name type="scientific">Daphnia pulex</name>
    <name type="common">Water flea</name>
    <dbReference type="NCBI Taxonomy" id="6669"/>
    <lineage>
        <taxon>Eukaryota</taxon>
        <taxon>Metazoa</taxon>
        <taxon>Ecdysozoa</taxon>
        <taxon>Arthropoda</taxon>
        <taxon>Crustacea</taxon>
        <taxon>Branchiopoda</taxon>
        <taxon>Diplostraca</taxon>
        <taxon>Cladocera</taxon>
        <taxon>Anomopoda</taxon>
        <taxon>Daphniidae</taxon>
        <taxon>Daphnia</taxon>
    </lineage>
</organism>
<dbReference type="InParanoid" id="E9I6U5"/>
<dbReference type="Proteomes" id="UP000000305">
    <property type="component" value="Unassembled WGS sequence"/>
</dbReference>
<sequence>MAYGDDELPPDKDGGVAILDFLTLQMRSARNQKQMVAIGLHLGQMARVQRIFDRQGMQPEMLLDTFQRAVVRFVQPNPDKIARPFDMGDRLGEVDIRNDLPIAVQARCNHAQDERS</sequence>
<evidence type="ECO:0000313" key="2">
    <source>
        <dbReference type="Proteomes" id="UP000000305"/>
    </source>
</evidence>
<name>E9I6U5_DAPPU</name>
<accession>E9I6U5</accession>
<dbReference type="EMBL" id="GL736706">
    <property type="protein sequence ID" value="EFX60285.1"/>
    <property type="molecule type" value="Genomic_DNA"/>
</dbReference>
<reference evidence="1 2" key="1">
    <citation type="journal article" date="2011" name="Science">
        <title>The ecoresponsive genome of Daphnia pulex.</title>
        <authorList>
            <person name="Colbourne J.K."/>
            <person name="Pfrender M.E."/>
            <person name="Gilbert D."/>
            <person name="Thomas W.K."/>
            <person name="Tucker A."/>
            <person name="Oakley T.H."/>
            <person name="Tokishita S."/>
            <person name="Aerts A."/>
            <person name="Arnold G.J."/>
            <person name="Basu M.K."/>
            <person name="Bauer D.J."/>
            <person name="Caceres C.E."/>
            <person name="Carmel L."/>
            <person name="Casola C."/>
            <person name="Choi J.H."/>
            <person name="Detter J.C."/>
            <person name="Dong Q."/>
            <person name="Dusheyko S."/>
            <person name="Eads B.D."/>
            <person name="Frohlich T."/>
            <person name="Geiler-Samerotte K.A."/>
            <person name="Gerlach D."/>
            <person name="Hatcher P."/>
            <person name="Jogdeo S."/>
            <person name="Krijgsveld J."/>
            <person name="Kriventseva E.V."/>
            <person name="Kultz D."/>
            <person name="Laforsch C."/>
            <person name="Lindquist E."/>
            <person name="Lopez J."/>
            <person name="Manak J.R."/>
            <person name="Muller J."/>
            <person name="Pangilinan J."/>
            <person name="Patwardhan R.P."/>
            <person name="Pitluck S."/>
            <person name="Pritham E.J."/>
            <person name="Rechtsteiner A."/>
            <person name="Rho M."/>
            <person name="Rogozin I.B."/>
            <person name="Sakarya O."/>
            <person name="Salamov A."/>
            <person name="Schaack S."/>
            <person name="Shapiro H."/>
            <person name="Shiga Y."/>
            <person name="Skalitzky C."/>
            <person name="Smith Z."/>
            <person name="Souvorov A."/>
            <person name="Sung W."/>
            <person name="Tang Z."/>
            <person name="Tsuchiya D."/>
            <person name="Tu H."/>
            <person name="Vos H."/>
            <person name="Wang M."/>
            <person name="Wolf Y.I."/>
            <person name="Yamagata H."/>
            <person name="Yamada T."/>
            <person name="Ye Y."/>
            <person name="Shaw J.R."/>
            <person name="Andrews J."/>
            <person name="Crease T.J."/>
            <person name="Tang H."/>
            <person name="Lucas S.M."/>
            <person name="Robertson H.M."/>
            <person name="Bork P."/>
            <person name="Koonin E.V."/>
            <person name="Zdobnov E.M."/>
            <person name="Grigoriev I.V."/>
            <person name="Lynch M."/>
            <person name="Boore J.L."/>
        </authorList>
    </citation>
    <scope>NUCLEOTIDE SEQUENCE [LARGE SCALE GENOMIC DNA]</scope>
</reference>
<dbReference type="AlphaFoldDB" id="E9I6U5"/>
<dbReference type="KEGG" id="dpx:DAPPUDRAFT_278240"/>
<proteinExistence type="predicted"/>